<evidence type="ECO:0000256" key="1">
    <source>
        <dbReference type="ARBA" id="ARBA00023012"/>
    </source>
</evidence>
<feature type="domain" description="HTH LytTR-type" evidence="4">
    <location>
        <begin position="136"/>
        <end position="237"/>
    </location>
</feature>
<sequence>MTIRTLIIDDELLARDELASLLEPFDDIEILGEAANAIEGMAMINQFQPDLVFVDIQMPKITGIEMLSMLDPERMPYMVFVTAYDEHAVTAFEKNAFDYLLKPVAPERLSKTLERVRVARTPPSIEPLIAEPLRHLPCMRGKTLKVIPISEVEYVFSDLSGVHVATATGSFFTQLTLKTLEQRSDLMRCHRQYLIQAHAIAEIQLQEGGGGEILTHAGQAVPVSRRYMKAIKQRFGFQ</sequence>
<feature type="domain" description="Response regulatory" evidence="3">
    <location>
        <begin position="4"/>
        <end position="117"/>
    </location>
</feature>
<name>A0ABP9FAV0_9GAMM</name>
<proteinExistence type="predicted"/>
<evidence type="ECO:0000259" key="3">
    <source>
        <dbReference type="PROSITE" id="PS50110"/>
    </source>
</evidence>
<reference evidence="6" key="1">
    <citation type="journal article" date="2019" name="Int. J. Syst. Evol. Microbiol.">
        <title>The Global Catalogue of Microorganisms (GCM) 10K type strain sequencing project: providing services to taxonomists for standard genome sequencing and annotation.</title>
        <authorList>
            <consortium name="The Broad Institute Genomics Platform"/>
            <consortium name="The Broad Institute Genome Sequencing Center for Infectious Disease"/>
            <person name="Wu L."/>
            <person name="Ma J."/>
        </authorList>
    </citation>
    <scope>NUCLEOTIDE SEQUENCE [LARGE SCALE GENOMIC DNA]</scope>
    <source>
        <strain evidence="6">JCM 18401</strain>
    </source>
</reference>
<dbReference type="InterPro" id="IPR046947">
    <property type="entry name" value="LytR-like"/>
</dbReference>
<dbReference type="SUPFAM" id="SSF52172">
    <property type="entry name" value="CheY-like"/>
    <property type="match status" value="1"/>
</dbReference>
<dbReference type="InterPro" id="IPR007492">
    <property type="entry name" value="LytTR_DNA-bd_dom"/>
</dbReference>
<dbReference type="PANTHER" id="PTHR37299:SF1">
    <property type="entry name" value="STAGE 0 SPORULATION PROTEIN A HOMOLOG"/>
    <property type="match status" value="1"/>
</dbReference>
<gene>
    <name evidence="5" type="primary">btsR</name>
    <name evidence="5" type="ORF">GCM10023333_32490</name>
</gene>
<comment type="caution">
    <text evidence="5">The sequence shown here is derived from an EMBL/GenBank/DDBJ whole genome shotgun (WGS) entry which is preliminary data.</text>
</comment>
<dbReference type="Gene3D" id="3.40.50.2300">
    <property type="match status" value="1"/>
</dbReference>
<feature type="modified residue" description="4-aspartylphosphate" evidence="2">
    <location>
        <position position="55"/>
    </location>
</feature>
<dbReference type="PROSITE" id="PS50110">
    <property type="entry name" value="RESPONSE_REGULATORY"/>
    <property type="match status" value="1"/>
</dbReference>
<protein>
    <submittedName>
        <fullName evidence="5">Two-component system response regulator BtsR</fullName>
    </submittedName>
</protein>
<dbReference type="InterPro" id="IPR011006">
    <property type="entry name" value="CheY-like_superfamily"/>
</dbReference>
<evidence type="ECO:0000259" key="4">
    <source>
        <dbReference type="PROSITE" id="PS50930"/>
    </source>
</evidence>
<dbReference type="Pfam" id="PF00072">
    <property type="entry name" value="Response_reg"/>
    <property type="match status" value="1"/>
</dbReference>
<evidence type="ECO:0000313" key="5">
    <source>
        <dbReference type="EMBL" id="GAA4896683.1"/>
    </source>
</evidence>
<dbReference type="InterPro" id="IPR001789">
    <property type="entry name" value="Sig_transdc_resp-reg_receiver"/>
</dbReference>
<evidence type="ECO:0000256" key="2">
    <source>
        <dbReference type="PROSITE-ProRule" id="PRU00169"/>
    </source>
</evidence>
<dbReference type="CDD" id="cd17532">
    <property type="entry name" value="REC_LytTR_AlgR-like"/>
    <property type="match status" value="1"/>
</dbReference>
<dbReference type="SMART" id="SM00448">
    <property type="entry name" value="REC"/>
    <property type="match status" value="1"/>
</dbReference>
<organism evidence="5 6">
    <name type="scientific">Ferrimonas pelagia</name>
    <dbReference type="NCBI Taxonomy" id="1177826"/>
    <lineage>
        <taxon>Bacteria</taxon>
        <taxon>Pseudomonadati</taxon>
        <taxon>Pseudomonadota</taxon>
        <taxon>Gammaproteobacteria</taxon>
        <taxon>Alteromonadales</taxon>
        <taxon>Ferrimonadaceae</taxon>
        <taxon>Ferrimonas</taxon>
    </lineage>
</organism>
<dbReference type="Pfam" id="PF04397">
    <property type="entry name" value="LytTR"/>
    <property type="match status" value="1"/>
</dbReference>
<dbReference type="PROSITE" id="PS50930">
    <property type="entry name" value="HTH_LYTTR"/>
    <property type="match status" value="1"/>
</dbReference>
<keyword evidence="1" id="KW-0902">Two-component regulatory system</keyword>
<dbReference type="PANTHER" id="PTHR37299">
    <property type="entry name" value="TRANSCRIPTIONAL REGULATOR-RELATED"/>
    <property type="match status" value="1"/>
</dbReference>
<dbReference type="Proteomes" id="UP001499988">
    <property type="component" value="Unassembled WGS sequence"/>
</dbReference>
<dbReference type="SMART" id="SM00850">
    <property type="entry name" value="LytTR"/>
    <property type="match status" value="1"/>
</dbReference>
<dbReference type="EMBL" id="BAABJZ010000097">
    <property type="protein sequence ID" value="GAA4896683.1"/>
    <property type="molecule type" value="Genomic_DNA"/>
</dbReference>
<evidence type="ECO:0000313" key="6">
    <source>
        <dbReference type="Proteomes" id="UP001499988"/>
    </source>
</evidence>
<accession>A0ABP9FAV0</accession>
<dbReference type="Gene3D" id="2.40.50.1020">
    <property type="entry name" value="LytTr DNA-binding domain"/>
    <property type="match status" value="1"/>
</dbReference>
<keyword evidence="2" id="KW-0597">Phosphoprotein</keyword>
<dbReference type="RefSeq" id="WP_345336508.1">
    <property type="nucleotide sequence ID" value="NZ_BAABJZ010000097.1"/>
</dbReference>
<keyword evidence="6" id="KW-1185">Reference proteome</keyword>
<dbReference type="NCBIfam" id="NF008677">
    <property type="entry name" value="PRK11697.1"/>
    <property type="match status" value="1"/>
</dbReference>